<evidence type="ECO:0000313" key="2">
    <source>
        <dbReference type="Proteomes" id="UP000238672"/>
    </source>
</evidence>
<comment type="caution">
    <text evidence="1">The sequence shown here is derived from an EMBL/GenBank/DDBJ whole genome shotgun (WGS) entry which is preliminary data.</text>
</comment>
<dbReference type="EMBL" id="PUUG01000030">
    <property type="protein sequence ID" value="PQP79754.1"/>
    <property type="molecule type" value="Genomic_DNA"/>
</dbReference>
<proteinExistence type="predicted"/>
<protein>
    <submittedName>
        <fullName evidence="1">Uncharacterized protein</fullName>
    </submittedName>
</protein>
<accession>A0A2S8NUS7</accession>
<dbReference type="Proteomes" id="UP000238672">
    <property type="component" value="Unassembled WGS sequence"/>
</dbReference>
<evidence type="ECO:0000313" key="1">
    <source>
        <dbReference type="EMBL" id="PQP79754.1"/>
    </source>
</evidence>
<organism evidence="1 2">
    <name type="scientific">Candidatus Phytoplasma phoenicium</name>
    <dbReference type="NCBI Taxonomy" id="198422"/>
    <lineage>
        <taxon>Bacteria</taxon>
        <taxon>Bacillati</taxon>
        <taxon>Mycoplasmatota</taxon>
        <taxon>Mollicutes</taxon>
        <taxon>Acholeplasmatales</taxon>
        <taxon>Acholeplasmataceae</taxon>
        <taxon>Candidatus Phytoplasma</taxon>
        <taxon>16SrIX (Pigeon pea witches'-broom group)</taxon>
    </lineage>
</organism>
<name>A0A2S8NUS7_9MOLU</name>
<keyword evidence="2" id="KW-1185">Reference proteome</keyword>
<reference evidence="1 2" key="1">
    <citation type="submission" date="2018-02" db="EMBL/GenBank/DDBJ databases">
        <title>Metagenomics reveals mixed infection of spiroplasma and phytoplasma in chicory.</title>
        <authorList>
            <person name="Polano C."/>
            <person name="Moruzzi S."/>
            <person name="Ermacora P."/>
            <person name="Ferrini F."/>
            <person name="Martini M."/>
            <person name="Firrao G."/>
        </authorList>
    </citation>
    <scope>NUCLEOTIDE SEQUENCE [LARGE SCALE GENOMIC DNA]</scope>
    <source>
        <strain evidence="1 2">ChiP</strain>
    </source>
</reference>
<dbReference type="AlphaFoldDB" id="A0A2S8NUS7"/>
<gene>
    <name evidence="1" type="ORF">C6B37_01280</name>
</gene>
<sequence>MEKQFLSNFTIVYQNKNIVFDEKEKKILVTNIDSFLNTNIYFAKSYFKILPGFLKMRDQVFLNFRIYFKFMKIQEKYVLKSFLKLVR</sequence>